<sequence length="684" mass="79145">MPIIKVPVVRKFGIVSHDEHQKIQQRLLARYLKENNFKSKKQKPKNPLELTEEFIEDFNESLKTEKEEAFIELAEKMLARCKRRSGLSTLGCGKYVDLPLAWTEAIMLAQCKGNISEEALEILIISLDHAPVEADHIPVLFFLAESILYKLCHDVVQKQFLFSCEIKLYKLGFLVLLRLLLLHFFGGQNFSAESKSRLHIGLKAVAACETCYQIYPNILFMVHFILKAGETICETVVLSDSSLATQADLEERQDKAFIGTSLMSTGTAAELNTEQKQFKIKPFLWHSLLVWVCVHNSCSEIDEVLRHVLFYKEQLHEKNWLESILSLMVLGETAKLNMSCLNVLMDLVRDFIASSVPLPKQEKNSKENISCWCWEIVYIYTNILREICLHSINADLQKTAFLGFCACVAELKDDKELKGASFLDLLCYYPLSNDCDDPFWMIRYGVIYNLVILHRQLSRDANREGLRNAVWRALQKQKEIEKDTRVLNASKVAEVEAQGPTDPFLVSKGKSLLSPRDFHSTQYIGWRVATSMCHHFLPPIIPDIPSPRHPVQKKAPLMPHEESILTLKEKKTKRLSLREELLQAGVPKYPYPDYFTRTDMELRKIVETQWEKELQLRLKLEEKLLELELQEKQKLEEEHFKQIMSWRLEKLHKTTKPYELPFQHEEQSKVSSSTQVYSPQLSQS</sequence>
<keyword evidence="3 4" id="KW-0472">Membrane</keyword>
<proteinExistence type="predicted"/>
<evidence type="ECO:0000313" key="5">
    <source>
        <dbReference type="RefSeq" id="XP_020635658.2"/>
    </source>
</evidence>
<dbReference type="KEGG" id="pvt:110072018"/>
<dbReference type="GeneID" id="110072018"/>
<dbReference type="PANTHER" id="PTHR28651">
    <property type="entry name" value="TRANSMEMBRANE PROTEIN 232"/>
    <property type="match status" value="1"/>
</dbReference>
<evidence type="ECO:0000313" key="2">
    <source>
        <dbReference type="Proteomes" id="UP001652642"/>
    </source>
</evidence>
<accession>A0A6J0SKX5</accession>
<dbReference type="CTD" id="642987"/>
<organism evidence="2 3">
    <name type="scientific">Pogona vitticeps</name>
    <name type="common">central bearded dragon</name>
    <dbReference type="NCBI Taxonomy" id="103695"/>
    <lineage>
        <taxon>Eukaryota</taxon>
        <taxon>Metazoa</taxon>
        <taxon>Chordata</taxon>
        <taxon>Craniata</taxon>
        <taxon>Vertebrata</taxon>
        <taxon>Euteleostomi</taxon>
        <taxon>Lepidosauria</taxon>
        <taxon>Squamata</taxon>
        <taxon>Bifurcata</taxon>
        <taxon>Unidentata</taxon>
        <taxon>Episquamata</taxon>
        <taxon>Toxicofera</taxon>
        <taxon>Iguania</taxon>
        <taxon>Acrodonta</taxon>
        <taxon>Agamidae</taxon>
        <taxon>Amphibolurinae</taxon>
        <taxon>Pogona</taxon>
    </lineage>
</organism>
<dbReference type="Proteomes" id="UP001652642">
    <property type="component" value="Chromosome 2"/>
</dbReference>
<dbReference type="Pfam" id="PF15877">
    <property type="entry name" value="TMEM232"/>
    <property type="match status" value="1"/>
</dbReference>
<dbReference type="AlphaFoldDB" id="A0A6J0SKX5"/>
<dbReference type="RefSeq" id="XP_020635658.2">
    <property type="nucleotide sequence ID" value="XM_020779999.2"/>
</dbReference>
<gene>
    <name evidence="3 4 5" type="primary">TMEM232</name>
</gene>
<evidence type="ECO:0000256" key="1">
    <source>
        <dbReference type="SAM" id="MobiDB-lite"/>
    </source>
</evidence>
<evidence type="ECO:0000313" key="3">
    <source>
        <dbReference type="RefSeq" id="XP_020635655.2"/>
    </source>
</evidence>
<keyword evidence="2" id="KW-1185">Reference proteome</keyword>
<reference evidence="2 3" key="1">
    <citation type="submission" date="2025-05" db="UniProtKB">
        <authorList>
            <consortium name="RefSeq"/>
        </authorList>
    </citation>
    <scope>NUCLEOTIDE SEQUENCE [LARGE SCALE GENOMIC DNA]</scope>
</reference>
<dbReference type="OrthoDB" id="10016194at2759"/>
<keyword evidence="3 4" id="KW-0812">Transmembrane</keyword>
<dbReference type="PANTHER" id="PTHR28651:SF1">
    <property type="entry name" value="TRANSMEMBRANE PROTEIN 232"/>
    <property type="match status" value="1"/>
</dbReference>
<dbReference type="RefSeq" id="XP_020635656.2">
    <property type="nucleotide sequence ID" value="XM_020779997.2"/>
</dbReference>
<protein>
    <submittedName>
        <fullName evidence="3 4">Transmembrane protein 232 isoform X1</fullName>
    </submittedName>
</protein>
<feature type="region of interest" description="Disordered" evidence="1">
    <location>
        <begin position="659"/>
        <end position="684"/>
    </location>
</feature>
<name>A0A6J0SKX5_9SAUR</name>
<evidence type="ECO:0000313" key="4">
    <source>
        <dbReference type="RefSeq" id="XP_020635656.2"/>
    </source>
</evidence>
<feature type="compositionally biased region" description="Polar residues" evidence="1">
    <location>
        <begin position="669"/>
        <end position="684"/>
    </location>
</feature>
<dbReference type="InterPro" id="IPR031747">
    <property type="entry name" value="TMEM232"/>
</dbReference>
<dbReference type="RefSeq" id="XP_020635655.2">
    <property type="nucleotide sequence ID" value="XM_020779996.2"/>
</dbReference>